<gene>
    <name evidence="3" type="ORF">D7193_28775</name>
</gene>
<dbReference type="InterPro" id="IPR009781">
    <property type="entry name" value="DUF1345"/>
</dbReference>
<evidence type="ECO:0000256" key="1">
    <source>
        <dbReference type="SAM" id="MobiDB-lite"/>
    </source>
</evidence>
<dbReference type="Pfam" id="PF07077">
    <property type="entry name" value="DUF1345"/>
    <property type="match status" value="1"/>
</dbReference>
<protein>
    <submittedName>
        <fullName evidence="3">DUF1345 domain-containing protein</fullName>
    </submittedName>
</protein>
<keyword evidence="4" id="KW-1185">Reference proteome</keyword>
<evidence type="ECO:0000313" key="3">
    <source>
        <dbReference type="EMBL" id="RKN51898.1"/>
    </source>
</evidence>
<dbReference type="Proteomes" id="UP000279968">
    <property type="component" value="Unassembled WGS sequence"/>
</dbReference>
<evidence type="ECO:0000256" key="2">
    <source>
        <dbReference type="SAM" id="Phobius"/>
    </source>
</evidence>
<feature type="region of interest" description="Disordered" evidence="1">
    <location>
        <begin position="1"/>
        <end position="26"/>
    </location>
</feature>
<feature type="transmembrane region" description="Helical" evidence="2">
    <location>
        <begin position="132"/>
        <end position="154"/>
    </location>
</feature>
<keyword evidence="2" id="KW-0472">Membrane</keyword>
<dbReference type="AlphaFoldDB" id="A0A3A9ZUF3"/>
<dbReference type="OrthoDB" id="64737at2"/>
<evidence type="ECO:0000313" key="4">
    <source>
        <dbReference type="Proteomes" id="UP000279968"/>
    </source>
</evidence>
<name>A0A3A9ZUF3_9ACTN</name>
<dbReference type="RefSeq" id="WP_120782758.1">
    <property type="nucleotide sequence ID" value="NZ_JBHLUP010000002.1"/>
</dbReference>
<proteinExistence type="predicted"/>
<feature type="transmembrane region" description="Helical" evidence="2">
    <location>
        <begin position="98"/>
        <end position="120"/>
    </location>
</feature>
<comment type="caution">
    <text evidence="3">The sequence shown here is derived from an EMBL/GenBank/DDBJ whole genome shotgun (WGS) entry which is preliminary data.</text>
</comment>
<feature type="transmembrane region" description="Helical" evidence="2">
    <location>
        <begin position="30"/>
        <end position="53"/>
    </location>
</feature>
<reference evidence="3 4" key="1">
    <citation type="journal article" date="2015" name="Int. J. Syst. Evol. Microbiol.">
        <title>Micromonospora costi sp. nov., isolated from a leaf of Costus speciosus.</title>
        <authorList>
            <person name="Thawai C."/>
        </authorList>
    </citation>
    <scope>NUCLEOTIDE SEQUENCE [LARGE SCALE GENOMIC DNA]</scope>
    <source>
        <strain evidence="3 4">CS1-12</strain>
    </source>
</reference>
<feature type="transmembrane region" description="Helical" evidence="2">
    <location>
        <begin position="213"/>
        <end position="233"/>
    </location>
</feature>
<organism evidence="3 4">
    <name type="scientific">Micromonospora costi</name>
    <dbReference type="NCBI Taxonomy" id="1530042"/>
    <lineage>
        <taxon>Bacteria</taxon>
        <taxon>Bacillati</taxon>
        <taxon>Actinomycetota</taxon>
        <taxon>Actinomycetes</taxon>
        <taxon>Micromonosporales</taxon>
        <taxon>Micromonosporaceae</taxon>
        <taxon>Micromonospora</taxon>
    </lineage>
</organism>
<keyword evidence="2" id="KW-0812">Transmembrane</keyword>
<accession>A0A3A9ZUF3</accession>
<dbReference type="EMBL" id="RBAN01000006">
    <property type="protein sequence ID" value="RKN51898.1"/>
    <property type="molecule type" value="Genomic_DNA"/>
</dbReference>
<keyword evidence="2" id="KW-1133">Transmembrane helix</keyword>
<sequence>MPAGNEGGRDWQRVTAAESRGRPPEGHTPAAAQIVIVALVGVGVGVGFGLLVSPTLAPLAGWDVAAATWLVIVWRKIWPLDAVQTARLAAFEDPNRAIRDGVLVGAGLASLLAVLTVIGTADMAPEGLPRDLYGAAGVFSVLLSWLVVHTVFAARYARVYYTGPDGGIDFHQSEPPCYVDFAYLAFTVGATFQVSDTDLTSMEMRKTVLTHSIMSYLLGAFVIAVTVNLLAGLA</sequence>